<evidence type="ECO:0000256" key="9">
    <source>
        <dbReference type="ARBA" id="ARBA00022840"/>
    </source>
</evidence>
<dbReference type="EC" id="2.7.7.48" evidence="2"/>
<dbReference type="PROSITE" id="PS50526">
    <property type="entry name" value="RDRP_SSRNA_NEG_NONSEG"/>
    <property type="match status" value="1"/>
</dbReference>
<dbReference type="GO" id="GO:0004482">
    <property type="term" value="F:mRNA 5'-cap (guanine-N7-)-methyltransferase activity"/>
    <property type="evidence" value="ECO:0007669"/>
    <property type="project" value="InterPro"/>
</dbReference>
<accession>A0A976XHS7</accession>
<comment type="catalytic activity">
    <reaction evidence="20">
        <text>GTP + H2O = GDP + phosphate + H(+)</text>
        <dbReference type="Rhea" id="RHEA:19669"/>
        <dbReference type="ChEBI" id="CHEBI:15377"/>
        <dbReference type="ChEBI" id="CHEBI:15378"/>
        <dbReference type="ChEBI" id="CHEBI:37565"/>
        <dbReference type="ChEBI" id="CHEBI:43474"/>
        <dbReference type="ChEBI" id="CHEBI:58189"/>
    </reaction>
</comment>
<sequence>MNFETEFDDLVSASRVFFLDTNLSSPVLLTEIEDTRKLIHECILKTTNKSEYYRTVKFHRQNSVEFLIKLCKLRDWNVTLLKRFGPLQPTEYGKIERHMLNPPDSRYTSYYDEAKEAAQELESALVAGLRARGLPEDEIKGTTEMLGGNSCLPYRRAYEEFCNLFARAESRVKNSPHTWTLGTVGAVRFWITSTNALIEFDSQMYYSSLNQVLMLKDKVATRYMMLEHVGPLGLSLALESHLLKLYKWQDCTLEYYGNQAYNLLKAVEPMFKTWLSHNVDNIFGSDTAYTRMKAKMTDKEESVAKTTHLSNRNLMSGLYTIVEEVHEVRSIVELFGCLKTSGHPLIDTELGGLSAAEAARSDDKTSVVDSQRLRNTFCHIVLTAYIAKHGSWPKLYHANSQTSLKKLNDRQYRNLTRSSYPLSDWNTTEWTKLFDFDYFPNFLELMDDKSISLYRSDKHLTWDKGPRPKSNRRLLLECLKRKTVDIKAIVDRVSARDVPNDWKIVSLYPKEREFKLEPRMFAMLVLEMRCFFTAIEANIAENVFRYLPQQTMTKSKTQNQERFLKFTDPLRSRADYTLFLEIDLTRWNLKWRELSIHAIGHDLNRMFGMKGTFTVTHWFFAAAQIVVRVGGLRPEGIEQDNPPISNLAWRDHKGGFEGLNQKLWTAATYAMVEMALSPLLEAKTISDYEVIGQGDNQVVRVSIPASGRCREDVIPEVRDLLNEALERTCASVNQEVKPEENIESTSVLTYSKDVLVRGVEYPTSLKKHSRLFPVTSMDFPSVISNTRAILAGAIAGGENALYPLRSAIIGHYHAYRYLKAASSGYSIHAKAYPKLNHIDIQTALIIPSSLGGLCGPAYASFFYKGGSDPLGKEISGVKFLADGDTCLGVIASRTLASLEHKYYISEAPNIATLIDNPYGLPLETAVSPLSKVGALTLDAFRGVVDNRDIAPLLRTSVDKAELTLKEDLLKIRPFNPILIHDLFEASGFGSIKLMKKMFVHTRTIQTVAQQNNGQITHTFLRADVNEIMSYKRWTKGLLDLRYSGKSSFELCTLYRSYWAVDLKGVTNEQPLDYTHWKAPDKKPSSIHWSSHSADNLLDTRGPLTGYIGTATREKRSEHGYKIVDTGAPSRSVMKLQLIRSQAYGNPSFNNLLDRISLTRSPVPLSTISDVLPKVVGGSISHRYASSIRSMGASYVGPLNFATHTRVDTDNISKLSGSVVNYPVMLQEFIIMAQAGAKMMHLHFRSSAGGLYLPFDSLIPLDDDSLSCDPPDFEPKLLPRSTLSYSPTLALKRTLETDLGSIPRGSLIPPMDYQSFPIVWLSVVNFFTSTLRDSNRAKTIADTRGHISLPSSFQIDIAEAHALGAMRLGRAIAHAVTHIVIRDTFRTLHLHPERWDESLFLDHNIRVCVKTILAYLTHPIFQTHKDYLSLRYSTLRYGRALSVTNRMIALIRREVRLIFSKADHPFWTERTAVFSGEGSSALTEALVVHAAIRLRWLYAIGHPKASLYSRTFNGFTINPRGVTLTPQESLNRTALQLTRLAKFYRTDGDELLSGFMMKLSSFQGLAIFNDDQRTVMRFSRAISPTLYCVRNVKPTSVVKTLESAPTHCLNCCPPSSHKHTTMWSRYKTRKHGGVSSAGYTWLPIVSTLEIQPTCFVIGNGNGGLADLLLTSYNVEVVGLDLESDMPTNSATLLNYFPLGISVKNKTRFRQSDVSINTTGNWLEKSVRTLLMTETNTTSTVIVDITGPAAIDVLSSTLDAMDTRSVVSAYCRLIGSRDDISGCIRSLPRVVMSRLWVVSHSTFEIEIILELSRTNSSAHLCTGAGPLIDYPLDRAHHELIPQRRDELLEAATRSVHAWTDETFPSMYEITRSLCKSLLNKPKSTQLRYTERYDLILAYCVLTVRVSSSPVELVQSWILDERAETDLFYYCLNESTISHLIRYSARLLTWSDTSMTV</sequence>
<keyword evidence="9" id="KW-0067">ATP-binding</keyword>
<dbReference type="GO" id="GO:0005524">
    <property type="term" value="F:ATP binding"/>
    <property type="evidence" value="ECO:0007669"/>
    <property type="project" value="UniProtKB-KW"/>
</dbReference>
<keyword evidence="6" id="KW-0949">S-adenosyl-L-methionine</keyword>
<evidence type="ECO:0000256" key="10">
    <source>
        <dbReference type="ARBA" id="ARBA00022844"/>
    </source>
</evidence>
<dbReference type="Pfam" id="PF14318">
    <property type="entry name" value="Mononeg_mRNAcap"/>
    <property type="match status" value="1"/>
</dbReference>
<evidence type="ECO:0000256" key="19">
    <source>
        <dbReference type="ARBA" id="ARBA00047370"/>
    </source>
</evidence>
<evidence type="ECO:0000256" key="16">
    <source>
        <dbReference type="ARBA" id="ARBA00030436"/>
    </source>
</evidence>
<evidence type="ECO:0000256" key="14">
    <source>
        <dbReference type="ARBA" id="ARBA00024494"/>
    </source>
</evidence>
<evidence type="ECO:0000256" key="4">
    <source>
        <dbReference type="ARBA" id="ARBA00022664"/>
    </source>
</evidence>
<evidence type="ECO:0000256" key="12">
    <source>
        <dbReference type="ARBA" id="ARBA00023042"/>
    </source>
</evidence>
<protein>
    <recommendedName>
        <fullName evidence="2">RNA-directed RNA polymerase</fullName>
        <ecNumber evidence="2">2.7.7.48</ecNumber>
    </recommendedName>
    <alternativeName>
        <fullName evidence="17">Replicase</fullName>
    </alternativeName>
    <alternativeName>
        <fullName evidence="16">Transcriptase</fullName>
    </alternativeName>
</protein>
<evidence type="ECO:0000256" key="1">
    <source>
        <dbReference type="ARBA" id="ARBA00004328"/>
    </source>
</evidence>
<dbReference type="GO" id="GO:0003968">
    <property type="term" value="F:RNA-directed RNA polymerase activity"/>
    <property type="evidence" value="ECO:0007669"/>
    <property type="project" value="UniProtKB-KW"/>
</dbReference>
<evidence type="ECO:0000256" key="8">
    <source>
        <dbReference type="ARBA" id="ARBA00022741"/>
    </source>
</evidence>
<keyword evidence="13" id="KW-0511">Multifunctional enzyme</keyword>
<evidence type="ECO:0000259" key="21">
    <source>
        <dbReference type="PROSITE" id="PS50526"/>
    </source>
</evidence>
<comment type="catalytic activity">
    <reaction evidence="14">
        <text>a 5'-end triphospho-adenylyl-adenylyl-cytidylyl-adenosine in mRNA + GDP + H(+) = a 5'-end (5'-triphosphoguanosine)-adenylyl-adenylyl-cytidylyl-adenosine in mRNA + diphosphate</text>
        <dbReference type="Rhea" id="RHEA:65436"/>
        <dbReference type="Rhea" id="RHEA-COMP:16797"/>
        <dbReference type="Rhea" id="RHEA-COMP:16799"/>
        <dbReference type="ChEBI" id="CHEBI:15378"/>
        <dbReference type="ChEBI" id="CHEBI:33019"/>
        <dbReference type="ChEBI" id="CHEBI:58189"/>
        <dbReference type="ChEBI" id="CHEBI:156484"/>
        <dbReference type="ChEBI" id="CHEBI:156503"/>
        <dbReference type="EC" id="2.7.7.88"/>
    </reaction>
</comment>
<evidence type="ECO:0000256" key="18">
    <source>
        <dbReference type="ARBA" id="ARBA00047332"/>
    </source>
</evidence>
<evidence type="ECO:0000313" key="22">
    <source>
        <dbReference type="EMBL" id="UVB78667.1"/>
    </source>
</evidence>
<keyword evidence="7" id="KW-0548">Nucleotidyltransferase</keyword>
<dbReference type="EMBL" id="MZ599588">
    <property type="protein sequence ID" value="UVB78667.1"/>
    <property type="molecule type" value="Viral_cRNA"/>
</dbReference>
<comment type="subcellular location">
    <subcellularLocation>
        <location evidence="1">Virion</location>
    </subcellularLocation>
</comment>
<evidence type="ECO:0000256" key="6">
    <source>
        <dbReference type="ARBA" id="ARBA00022691"/>
    </source>
</evidence>
<evidence type="ECO:0000256" key="5">
    <source>
        <dbReference type="ARBA" id="ARBA00022679"/>
    </source>
</evidence>
<evidence type="ECO:0000256" key="13">
    <source>
        <dbReference type="ARBA" id="ARBA00023268"/>
    </source>
</evidence>
<reference evidence="22" key="1">
    <citation type="journal article" date="2021" name="Viruses">
        <title>Characterization of the Mycovirome from the Plant-Pathogenic Fungus Cercospora beticola.</title>
        <authorList>
            <person name="Li Y."/>
            <person name="Zhou M."/>
            <person name="Yang Y."/>
            <person name="Liu Q."/>
            <person name="Zhang Z."/>
            <person name="Han C."/>
            <person name="Wang Y."/>
        </authorList>
    </citation>
    <scope>NUCLEOTIDE SEQUENCE</scope>
    <source>
        <strain evidence="22">CFNKY-BZ2-8</strain>
    </source>
</reference>
<reference evidence="22" key="2">
    <citation type="submission" date="2021-07" db="EMBL/GenBank/DDBJ databases">
        <authorList>
            <person name="Li Y."/>
            <person name="Zhou M."/>
            <person name="Wang Y."/>
            <person name="Han C."/>
        </authorList>
    </citation>
    <scope>NUCLEOTIDE SEQUENCE</scope>
    <source>
        <strain evidence="22">CFNKY-BZ2-8</strain>
    </source>
</reference>
<evidence type="ECO:0000256" key="20">
    <source>
        <dbReference type="ARBA" id="ARBA00048548"/>
    </source>
</evidence>
<keyword evidence="8" id="KW-0547">Nucleotide-binding</keyword>
<comment type="catalytic activity">
    <reaction evidence="15">
        <text>a 5'-end (5'-triphosphoguanosine)-(2'-O-methyladenylyl)-adenylyl-cytidylyl-adenosine in mRNA + S-adenosyl-L-methionine = a 5'-end (N(7)-methyl 5'-triphosphoguanosine)-(2'-O-methyladenylyl)-adenylyl-cytidylyl-adenosine in mRNA + S-adenosyl-L-homocysteine</text>
        <dbReference type="Rhea" id="RHEA:65440"/>
        <dbReference type="Rhea" id="RHEA-COMP:16798"/>
        <dbReference type="Rhea" id="RHEA-COMP:16801"/>
        <dbReference type="ChEBI" id="CHEBI:57856"/>
        <dbReference type="ChEBI" id="CHEBI:59789"/>
        <dbReference type="ChEBI" id="CHEBI:156482"/>
        <dbReference type="ChEBI" id="CHEBI:156483"/>
    </reaction>
</comment>
<evidence type="ECO:0000256" key="2">
    <source>
        <dbReference type="ARBA" id="ARBA00012494"/>
    </source>
</evidence>
<keyword evidence="10" id="KW-0946">Virion</keyword>
<dbReference type="InterPro" id="IPR026890">
    <property type="entry name" value="Mononeg_mRNAcap"/>
</dbReference>
<comment type="catalytic activity">
    <reaction evidence="18">
        <text>a 5'-end (5'-triphosphoguanosine)-adenylyl-adenylyl-cytidylyl-adenosine in mRNA + S-adenosyl-L-methionine = a 5'-end (5'-triphosphoguanosine)-(2'-O-methyladenylyl)-adenylyl-cytidylyl-adenosine in mRNA + S-adenosyl-L-homocysteine + H(+)</text>
        <dbReference type="Rhea" id="RHEA:65380"/>
        <dbReference type="Rhea" id="RHEA-COMP:16797"/>
        <dbReference type="Rhea" id="RHEA-COMP:16801"/>
        <dbReference type="ChEBI" id="CHEBI:15378"/>
        <dbReference type="ChEBI" id="CHEBI:57856"/>
        <dbReference type="ChEBI" id="CHEBI:59789"/>
        <dbReference type="ChEBI" id="CHEBI:156482"/>
        <dbReference type="ChEBI" id="CHEBI:156484"/>
    </reaction>
</comment>
<organism evidence="22">
    <name type="scientific">Cercospora beticola negative-stranded virus 3</name>
    <dbReference type="NCBI Taxonomy" id="2973211"/>
    <lineage>
        <taxon>Viruses</taxon>
        <taxon>Riboviria</taxon>
        <taxon>Orthornavirae</taxon>
        <taxon>Negarnaviricota</taxon>
        <taxon>Haploviricotina</taxon>
        <taxon>Monjiviricetes</taxon>
        <taxon>Mononegavirales</taxon>
        <taxon>Mymonaviridae</taxon>
        <taxon>Penicillimonavirus</taxon>
        <taxon>Penicillimonavirus cercosporae</taxon>
    </lineage>
</organism>
<evidence type="ECO:0000256" key="15">
    <source>
        <dbReference type="ARBA" id="ARBA00024499"/>
    </source>
</evidence>
<evidence type="ECO:0000256" key="11">
    <source>
        <dbReference type="ARBA" id="ARBA00022953"/>
    </source>
</evidence>
<keyword evidence="5" id="KW-0808">Transferase</keyword>
<dbReference type="GO" id="GO:0044423">
    <property type="term" value="C:virion component"/>
    <property type="evidence" value="ECO:0007669"/>
    <property type="project" value="UniProtKB-KW"/>
</dbReference>
<dbReference type="InterPro" id="IPR014023">
    <property type="entry name" value="Mononeg_RNA_pol_cat"/>
</dbReference>
<proteinExistence type="predicted"/>
<keyword evidence="3" id="KW-0696">RNA-directed RNA polymerase</keyword>
<evidence type="ECO:0000256" key="17">
    <source>
        <dbReference type="ARBA" id="ARBA00031012"/>
    </source>
</evidence>
<keyword evidence="4" id="KW-0507">mRNA processing</keyword>
<keyword evidence="11" id="KW-0693">Viral RNA replication</keyword>
<dbReference type="Pfam" id="PF00946">
    <property type="entry name" value="Mononeg_RNA_pol"/>
    <property type="match status" value="1"/>
</dbReference>
<name>A0A976XHS7_9MONO</name>
<feature type="domain" description="RdRp catalytic" evidence="21">
    <location>
        <begin position="576"/>
        <end position="758"/>
    </location>
</feature>
<evidence type="ECO:0000256" key="3">
    <source>
        <dbReference type="ARBA" id="ARBA00022484"/>
    </source>
</evidence>
<comment type="catalytic activity">
    <reaction evidence="19">
        <text>a 5'-end (5'-triphosphoguanosine)-adenylyl-adenylyl-cytidylyl-adenosine in mRNA + 2 S-adenosyl-L-methionine = a 5'-end (N(7)-methyl 5'-triphosphoguanosine)-(2'-O-methyladenylyl)-adenylyl-cytidylyl-adenosine in mRNA + 2 S-adenosyl-L-homocysteine + H(+)</text>
        <dbReference type="Rhea" id="RHEA:65376"/>
        <dbReference type="Rhea" id="RHEA-COMP:16797"/>
        <dbReference type="Rhea" id="RHEA-COMP:16798"/>
        <dbReference type="ChEBI" id="CHEBI:15378"/>
        <dbReference type="ChEBI" id="CHEBI:57856"/>
        <dbReference type="ChEBI" id="CHEBI:59789"/>
        <dbReference type="ChEBI" id="CHEBI:156483"/>
        <dbReference type="ChEBI" id="CHEBI:156484"/>
        <dbReference type="EC" id="2.1.1.375"/>
    </reaction>
</comment>
<keyword evidence="12" id="KW-0506">mRNA capping</keyword>
<evidence type="ECO:0000256" key="7">
    <source>
        <dbReference type="ARBA" id="ARBA00022695"/>
    </source>
</evidence>